<protein>
    <recommendedName>
        <fullName evidence="10">Sorting nexin-4</fullName>
    </recommendedName>
    <alternativeName>
        <fullName evidence="11">Autophagy-related protein 24</fullName>
    </alternativeName>
</protein>
<evidence type="ECO:0000256" key="10">
    <source>
        <dbReference type="ARBA" id="ARBA00040748"/>
    </source>
</evidence>
<evidence type="ECO:0000313" key="15">
    <source>
        <dbReference type="Proteomes" id="UP000308730"/>
    </source>
</evidence>
<reference evidence="14 15" key="1">
    <citation type="submission" date="2019-02" db="EMBL/GenBank/DDBJ databases">
        <title>Genome sequencing of the rare red list fungi Antrodiella citrinella (Flaviporus citrinellus).</title>
        <authorList>
            <person name="Buettner E."/>
            <person name="Kellner H."/>
        </authorList>
    </citation>
    <scope>NUCLEOTIDE SEQUENCE [LARGE SCALE GENOMIC DNA]</scope>
    <source>
        <strain evidence="14 15">DSM 108506</strain>
    </source>
</reference>
<feature type="domain" description="PX" evidence="13">
    <location>
        <begin position="57"/>
        <end position="179"/>
    </location>
</feature>
<keyword evidence="8" id="KW-0446">Lipid-binding</keyword>
<gene>
    <name evidence="14" type="ORF">EUX98_g1065</name>
</gene>
<dbReference type="GO" id="GO:0034727">
    <property type="term" value="P:piecemeal microautophagy of the nucleus"/>
    <property type="evidence" value="ECO:0007669"/>
    <property type="project" value="TreeGrafter"/>
</dbReference>
<dbReference type="EMBL" id="SGPM01000010">
    <property type="protein sequence ID" value="THH33160.1"/>
    <property type="molecule type" value="Genomic_DNA"/>
</dbReference>
<keyword evidence="15" id="KW-1185">Reference proteome</keyword>
<dbReference type="Pfam" id="PF00787">
    <property type="entry name" value="PX"/>
    <property type="match status" value="1"/>
</dbReference>
<proteinExistence type="inferred from homology"/>
<keyword evidence="9" id="KW-0472">Membrane</keyword>
<keyword evidence="6" id="KW-0967">Endosome</keyword>
<dbReference type="GO" id="GO:0000422">
    <property type="term" value="P:autophagy of mitochondrion"/>
    <property type="evidence" value="ECO:0007669"/>
    <property type="project" value="TreeGrafter"/>
</dbReference>
<comment type="subcellular location">
    <subcellularLocation>
        <location evidence="2">Cytoplasm</location>
    </subcellularLocation>
    <subcellularLocation>
        <location evidence="1">Endosome membrane</location>
        <topology evidence="1">Peripheral membrane protein</topology>
    </subcellularLocation>
</comment>
<dbReference type="Gene3D" id="1.20.1270.60">
    <property type="entry name" value="Arfaptin homology (AH) domain/BAR domain"/>
    <property type="match status" value="1"/>
</dbReference>
<accession>A0A4S4NB43</accession>
<evidence type="ECO:0000256" key="5">
    <source>
        <dbReference type="ARBA" id="ARBA00022490"/>
    </source>
</evidence>
<dbReference type="GO" id="GO:0000407">
    <property type="term" value="C:phagophore assembly site"/>
    <property type="evidence" value="ECO:0007669"/>
    <property type="project" value="TreeGrafter"/>
</dbReference>
<evidence type="ECO:0000256" key="3">
    <source>
        <dbReference type="ARBA" id="ARBA00010883"/>
    </source>
</evidence>
<sequence>MLGDDEDVFDSVTWESPAAPTGYATAGGPSALSGPGYRQSTSEEADQGPHEPKWEGYLLTSVKDPVKELAETKDAYVSYLVSAKTNLPIFSTPNPSSRRRFQDFVFLRDHLAKDFPACVVPPLPDKHRLEYVTGDRFSPEFMERRRLDLHRFLQRLSRHPTLQRSTLLRAFFESTEWHVHMHQHIAHPPGPDHSNGVIDSISDTLLNAFSRVRKPDERFLSMRERVDKFEEGIVLSERLWNRAERDGNLEPGEDLTGDYHDLAVAVQGLGFLESGITDPLNHFSNTLLEFSALLRHTTQTTTDPFLVHLHSVLTYSHANRAVLKLRDQKQMDFEELSDYLSGVTSERDRLAAVINGHAGSTGLGLGAYLKDRVDALRGADDDRSRVEKMRKLDLKIKELQDAVTTAHETSDAFSDEVLREQTVFQHAKEAEMKEMLGHLADGQIEFYKAAMEEWDRIIPIIQRIRVDV</sequence>
<evidence type="ECO:0000256" key="4">
    <source>
        <dbReference type="ARBA" id="ARBA00022448"/>
    </source>
</evidence>
<dbReference type="PANTHER" id="PTHR45949:SF2">
    <property type="entry name" value="SORTING NEXIN-4"/>
    <property type="match status" value="1"/>
</dbReference>
<feature type="region of interest" description="Disordered" evidence="12">
    <location>
        <begin position="1"/>
        <end position="53"/>
    </location>
</feature>
<dbReference type="GO" id="GO:0005769">
    <property type="term" value="C:early endosome"/>
    <property type="evidence" value="ECO:0007669"/>
    <property type="project" value="TreeGrafter"/>
</dbReference>
<dbReference type="GO" id="GO:0061709">
    <property type="term" value="P:reticulophagy"/>
    <property type="evidence" value="ECO:0007669"/>
    <property type="project" value="TreeGrafter"/>
</dbReference>
<evidence type="ECO:0000256" key="1">
    <source>
        <dbReference type="ARBA" id="ARBA00004481"/>
    </source>
</evidence>
<comment type="caution">
    <text evidence="14">The sequence shown here is derived from an EMBL/GenBank/DDBJ whole genome shotgun (WGS) entry which is preliminary data.</text>
</comment>
<evidence type="ECO:0000256" key="2">
    <source>
        <dbReference type="ARBA" id="ARBA00004496"/>
    </source>
</evidence>
<evidence type="ECO:0000256" key="12">
    <source>
        <dbReference type="SAM" id="MobiDB-lite"/>
    </source>
</evidence>
<dbReference type="InterPro" id="IPR036871">
    <property type="entry name" value="PX_dom_sf"/>
</dbReference>
<evidence type="ECO:0000256" key="6">
    <source>
        <dbReference type="ARBA" id="ARBA00022753"/>
    </source>
</evidence>
<keyword evidence="5" id="KW-0963">Cytoplasm</keyword>
<dbReference type="GO" id="GO:0015031">
    <property type="term" value="P:protein transport"/>
    <property type="evidence" value="ECO:0007669"/>
    <property type="project" value="TreeGrafter"/>
</dbReference>
<evidence type="ECO:0000256" key="11">
    <source>
        <dbReference type="ARBA" id="ARBA00041273"/>
    </source>
</evidence>
<evidence type="ECO:0000256" key="7">
    <source>
        <dbReference type="ARBA" id="ARBA00023006"/>
    </source>
</evidence>
<dbReference type="GO" id="GO:0010008">
    <property type="term" value="C:endosome membrane"/>
    <property type="evidence" value="ECO:0007669"/>
    <property type="project" value="UniProtKB-SubCell"/>
</dbReference>
<evidence type="ECO:0000256" key="8">
    <source>
        <dbReference type="ARBA" id="ARBA00023121"/>
    </source>
</evidence>
<feature type="compositionally biased region" description="Low complexity" evidence="12">
    <location>
        <begin position="16"/>
        <end position="31"/>
    </location>
</feature>
<dbReference type="AlphaFoldDB" id="A0A4S4NB43"/>
<dbReference type="GO" id="GO:0035091">
    <property type="term" value="F:phosphatidylinositol binding"/>
    <property type="evidence" value="ECO:0007669"/>
    <property type="project" value="InterPro"/>
</dbReference>
<evidence type="ECO:0000256" key="9">
    <source>
        <dbReference type="ARBA" id="ARBA00023136"/>
    </source>
</evidence>
<dbReference type="CDD" id="cd06863">
    <property type="entry name" value="PX_Atg24p"/>
    <property type="match status" value="1"/>
</dbReference>
<dbReference type="InterPro" id="IPR001683">
    <property type="entry name" value="PX_dom"/>
</dbReference>
<dbReference type="Gene3D" id="3.30.1520.10">
    <property type="entry name" value="Phox-like domain"/>
    <property type="match status" value="1"/>
</dbReference>
<dbReference type="InterPro" id="IPR027267">
    <property type="entry name" value="AH/BAR_dom_sf"/>
</dbReference>
<dbReference type="PROSITE" id="PS50195">
    <property type="entry name" value="PX"/>
    <property type="match status" value="1"/>
</dbReference>
<evidence type="ECO:0000259" key="13">
    <source>
        <dbReference type="PROSITE" id="PS50195"/>
    </source>
</evidence>
<dbReference type="SMART" id="SM00312">
    <property type="entry name" value="PX"/>
    <property type="match status" value="1"/>
</dbReference>
<dbReference type="FunFam" id="1.20.1270.60:FF:000042">
    <property type="entry name" value="Vacuolar targeting protein Atg24"/>
    <property type="match status" value="1"/>
</dbReference>
<dbReference type="PANTHER" id="PTHR45949">
    <property type="entry name" value="SORTING NEXIN-4"/>
    <property type="match status" value="1"/>
</dbReference>
<dbReference type="OrthoDB" id="205639at2759"/>
<organism evidence="14 15">
    <name type="scientific">Antrodiella citrinella</name>
    <dbReference type="NCBI Taxonomy" id="2447956"/>
    <lineage>
        <taxon>Eukaryota</taxon>
        <taxon>Fungi</taxon>
        <taxon>Dikarya</taxon>
        <taxon>Basidiomycota</taxon>
        <taxon>Agaricomycotina</taxon>
        <taxon>Agaricomycetes</taxon>
        <taxon>Polyporales</taxon>
        <taxon>Steccherinaceae</taxon>
        <taxon>Antrodiella</taxon>
    </lineage>
</organism>
<dbReference type="Proteomes" id="UP000308730">
    <property type="component" value="Unassembled WGS sequence"/>
</dbReference>
<keyword evidence="4" id="KW-0813">Transport</keyword>
<comment type="similarity">
    <text evidence="3">Belongs to the sorting nexin family.</text>
</comment>
<evidence type="ECO:0000313" key="14">
    <source>
        <dbReference type="EMBL" id="THH33160.1"/>
    </source>
</evidence>
<keyword evidence="7" id="KW-0072">Autophagy</keyword>
<dbReference type="GO" id="GO:0032456">
    <property type="term" value="P:endocytic recycling"/>
    <property type="evidence" value="ECO:0007669"/>
    <property type="project" value="TreeGrafter"/>
</dbReference>
<dbReference type="SUPFAM" id="SSF64268">
    <property type="entry name" value="PX domain"/>
    <property type="match status" value="1"/>
</dbReference>
<name>A0A4S4NB43_9APHY</name>